<evidence type="ECO:0000259" key="3">
    <source>
        <dbReference type="Pfam" id="PF01266"/>
    </source>
</evidence>
<evidence type="ECO:0000256" key="2">
    <source>
        <dbReference type="SAM" id="Phobius"/>
    </source>
</evidence>
<dbReference type="Gene3D" id="3.50.50.60">
    <property type="entry name" value="FAD/NAD(P)-binding domain"/>
    <property type="match status" value="1"/>
</dbReference>
<dbReference type="GO" id="GO:0016491">
    <property type="term" value="F:oxidoreductase activity"/>
    <property type="evidence" value="ECO:0007669"/>
    <property type="project" value="UniProtKB-KW"/>
</dbReference>
<comment type="caution">
    <text evidence="4">The sequence shown here is derived from an EMBL/GenBank/DDBJ whole genome shotgun (WGS) entry which is preliminary data.</text>
</comment>
<dbReference type="Proteomes" id="UP000285961">
    <property type="component" value="Unassembled WGS sequence"/>
</dbReference>
<dbReference type="Pfam" id="PF01266">
    <property type="entry name" value="DAO"/>
    <property type="match status" value="1"/>
</dbReference>
<evidence type="ECO:0000256" key="1">
    <source>
        <dbReference type="ARBA" id="ARBA00023002"/>
    </source>
</evidence>
<proteinExistence type="predicted"/>
<dbReference type="GO" id="GO:0005737">
    <property type="term" value="C:cytoplasm"/>
    <property type="evidence" value="ECO:0007669"/>
    <property type="project" value="TreeGrafter"/>
</dbReference>
<keyword evidence="2" id="KW-0472">Membrane</keyword>
<protein>
    <submittedName>
        <fullName evidence="4">FAD-binding oxidoreductase</fullName>
    </submittedName>
</protein>
<keyword evidence="2" id="KW-1133">Transmembrane helix</keyword>
<feature type="transmembrane region" description="Helical" evidence="2">
    <location>
        <begin position="16"/>
        <end position="34"/>
    </location>
</feature>
<dbReference type="InterPro" id="IPR006076">
    <property type="entry name" value="FAD-dep_OxRdtase"/>
</dbReference>
<gene>
    <name evidence="4" type="ORF">C4532_05910</name>
</gene>
<reference evidence="4 5" key="1">
    <citation type="journal article" date="2017" name="ISME J.">
        <title>Energy and carbon metabolisms in a deep terrestrial subsurface fluid microbial community.</title>
        <authorList>
            <person name="Momper L."/>
            <person name="Jungbluth S.P."/>
            <person name="Lee M.D."/>
            <person name="Amend J.P."/>
        </authorList>
    </citation>
    <scope>NUCLEOTIDE SEQUENCE [LARGE SCALE GENOMIC DNA]</scope>
    <source>
        <strain evidence="4">SURF_17</strain>
    </source>
</reference>
<evidence type="ECO:0000313" key="4">
    <source>
        <dbReference type="EMBL" id="RJP72453.1"/>
    </source>
</evidence>
<dbReference type="AlphaFoldDB" id="A0A419F2C1"/>
<sequence length="386" mass="41992">MKHASKGECMRNGDSFEIIIIGCGIAGASLAYFLTERGAGDVLILEREEQPGYHSTGRSAARLVTLDPVPSMFQLLLASASFLREPPAGFSDSPLLEQPGNFIMFQGPMWDMIKELAPFYEQSGVAIELLSPSQAVNRIPVVSPEHMDGAVFLPNDGHIDVHGLLWSYLRHARQKGADLRCGVEVQEIRVERGQCCGVTTNAGEFRARKVVNAAGAWAGVIGKLAGAANIEFTPKRRTIITFDAPADLDVKGWPHIANYSHRLFFGPESGGLLASPMDEDPTEPCDARPDDLVVAQTIERIEKLVPRLLPRSLKRKWAGLRTYSPDLDLVVGEDPLVRGFYWIAGHGGSGIETSPAVGQFAADLIMEGSTDRIDASVFAPGRFVNR</sequence>
<dbReference type="Gene3D" id="3.30.9.10">
    <property type="entry name" value="D-Amino Acid Oxidase, subunit A, domain 2"/>
    <property type="match status" value="1"/>
</dbReference>
<accession>A0A419F2C1</accession>
<dbReference type="SUPFAM" id="SSF51905">
    <property type="entry name" value="FAD/NAD(P)-binding domain"/>
    <property type="match status" value="1"/>
</dbReference>
<dbReference type="EMBL" id="QZKI01000044">
    <property type="protein sequence ID" value="RJP72453.1"/>
    <property type="molecule type" value="Genomic_DNA"/>
</dbReference>
<dbReference type="PANTHER" id="PTHR13847:SF287">
    <property type="entry name" value="FAD-DEPENDENT OXIDOREDUCTASE DOMAIN-CONTAINING PROTEIN 1"/>
    <property type="match status" value="1"/>
</dbReference>
<keyword evidence="2" id="KW-0812">Transmembrane</keyword>
<keyword evidence="1" id="KW-0560">Oxidoreductase</keyword>
<dbReference type="InterPro" id="IPR036188">
    <property type="entry name" value="FAD/NAD-bd_sf"/>
</dbReference>
<dbReference type="PANTHER" id="PTHR13847">
    <property type="entry name" value="SARCOSINE DEHYDROGENASE-RELATED"/>
    <property type="match status" value="1"/>
</dbReference>
<evidence type="ECO:0000313" key="5">
    <source>
        <dbReference type="Proteomes" id="UP000285961"/>
    </source>
</evidence>
<organism evidence="4 5">
    <name type="scientific">Candidatus Abyssobacteria bacterium SURF_17</name>
    <dbReference type="NCBI Taxonomy" id="2093361"/>
    <lineage>
        <taxon>Bacteria</taxon>
        <taxon>Pseudomonadati</taxon>
        <taxon>Candidatus Hydrogenedentota</taxon>
        <taxon>Candidatus Abyssobacteria</taxon>
    </lineage>
</organism>
<name>A0A419F2C1_9BACT</name>
<feature type="domain" description="FAD dependent oxidoreductase" evidence="3">
    <location>
        <begin position="18"/>
        <end position="364"/>
    </location>
</feature>